<sequence length="118" mass="13162">MGALSLLQGRATVGVTGWVRDMGSRRQQEFGLDDLAFPRGAVRTARSKLWWYVALRKGCDMSGLNNERGPGPVVGPSFFVSGCPLSWTMKWVSNDVHWSWTLYSTDKTESVMLNSLHP</sequence>
<organism evidence="1">
    <name type="scientific">Compsopogon caeruleus</name>
    <dbReference type="NCBI Taxonomy" id="31354"/>
    <lineage>
        <taxon>Eukaryota</taxon>
        <taxon>Rhodophyta</taxon>
        <taxon>Compsopogonophyceae</taxon>
        <taxon>Compsopogonales</taxon>
        <taxon>Compsopogonaceae</taxon>
        <taxon>Compsopogon</taxon>
    </lineage>
</organism>
<accession>A0A7S1XD55</accession>
<dbReference type="AlphaFoldDB" id="A0A7S1XD55"/>
<reference evidence="1" key="1">
    <citation type="submission" date="2021-01" db="EMBL/GenBank/DDBJ databases">
        <authorList>
            <person name="Corre E."/>
            <person name="Pelletier E."/>
            <person name="Niang G."/>
            <person name="Scheremetjew M."/>
            <person name="Finn R."/>
            <person name="Kale V."/>
            <person name="Holt S."/>
            <person name="Cochrane G."/>
            <person name="Meng A."/>
            <person name="Brown T."/>
            <person name="Cohen L."/>
        </authorList>
    </citation>
    <scope>NUCLEOTIDE SEQUENCE</scope>
    <source>
        <strain evidence="1">SAG 36.94</strain>
    </source>
</reference>
<proteinExistence type="predicted"/>
<gene>
    <name evidence="1" type="ORF">CCAE0312_LOCUS2635</name>
</gene>
<name>A0A7S1XD55_9RHOD</name>
<dbReference type="EMBL" id="HBGH01004796">
    <property type="protein sequence ID" value="CAD9230583.1"/>
    <property type="molecule type" value="Transcribed_RNA"/>
</dbReference>
<evidence type="ECO:0000313" key="1">
    <source>
        <dbReference type="EMBL" id="CAD9230583.1"/>
    </source>
</evidence>
<protein>
    <submittedName>
        <fullName evidence="1">Uncharacterized protein</fullName>
    </submittedName>
</protein>